<sequence length="44" mass="5311">MKEFKFTHKQETWLDLVIKAYDYDLAVINIEKCGIDINDFKYNP</sequence>
<gene>
    <name evidence="1" type="ORF">Phi19:1_gp050</name>
</gene>
<dbReference type="KEGG" id="vg:16880853"/>
<reference evidence="1 2" key="1">
    <citation type="journal article" date="2013" name="Proc. Natl. Acad. Sci. U.S.A.">
        <title>Twelve previously unknown phage genera are ubiquitous in global oceans.</title>
        <authorList>
            <person name="Holmfeldt K."/>
            <person name="Solonenko N."/>
            <person name="Shah M."/>
            <person name="Corrier K."/>
            <person name="Riemann L."/>
            <person name="Verberkmoes N.C."/>
            <person name="Sullivan M.B."/>
        </authorList>
    </citation>
    <scope>NUCLEOTIDE SEQUENCE [LARGE SCALE GENOMIC DNA]</scope>
    <source>
        <strain evidence="1">Phi19:1</strain>
    </source>
</reference>
<evidence type="ECO:0000313" key="1">
    <source>
        <dbReference type="EMBL" id="AGO47340.1"/>
    </source>
</evidence>
<dbReference type="RefSeq" id="YP_008241743.1">
    <property type="nucleotide sequence ID" value="NC_021799.1"/>
</dbReference>
<dbReference type="GeneID" id="16880853"/>
<keyword evidence="2" id="KW-1185">Reference proteome</keyword>
<accession>R9ZXT4</accession>
<protein>
    <submittedName>
        <fullName evidence="1">Uncharacterized protein</fullName>
    </submittedName>
</protein>
<dbReference type="EMBL" id="KC821607">
    <property type="protein sequence ID" value="AGO47340.1"/>
    <property type="molecule type" value="Genomic_DNA"/>
</dbReference>
<dbReference type="Proteomes" id="UP000014730">
    <property type="component" value="Segment"/>
</dbReference>
<proteinExistence type="predicted"/>
<name>R9ZXT4_9CAUD</name>
<organism evidence="1 2">
    <name type="scientific">Cellulophaga phage phi19:1</name>
    <dbReference type="NCBI Taxonomy" id="1327970"/>
    <lineage>
        <taxon>Viruses</taxon>
        <taxon>Duplodnaviria</taxon>
        <taxon>Heunggongvirae</taxon>
        <taxon>Uroviricota</taxon>
        <taxon>Caudoviricetes</taxon>
        <taxon>Assiduviridae</taxon>
        <taxon>Cellubavirus</taxon>
        <taxon>Cellubavirus phi19una</taxon>
    </lineage>
</organism>
<evidence type="ECO:0000313" key="2">
    <source>
        <dbReference type="Proteomes" id="UP000014730"/>
    </source>
</evidence>
<reference evidence="2" key="2">
    <citation type="submission" date="2013-03" db="EMBL/GenBank/DDBJ databases">
        <title>The Cellulophaga phages: a novel, diverse, and globally ubiquitous model system.</title>
        <authorList>
            <person name="Holmfeldt K."/>
            <person name="Solonenko N."/>
            <person name="Shah M."/>
            <person name="Corrier K."/>
            <person name="Riemann L."/>
            <person name="VerBerkmoes N.C."/>
            <person name="Sullivan M.B."/>
        </authorList>
    </citation>
    <scope>NUCLEOTIDE SEQUENCE [LARGE SCALE GENOMIC DNA]</scope>
</reference>